<dbReference type="EMBL" id="JAGQLG010000032">
    <property type="protein sequence ID" value="MCA9381968.1"/>
    <property type="molecule type" value="Genomic_DNA"/>
</dbReference>
<keyword evidence="1" id="KW-0472">Membrane</keyword>
<reference evidence="2" key="2">
    <citation type="journal article" date="2021" name="Microbiome">
        <title>Successional dynamics and alternative stable states in a saline activated sludge microbial community over 9 years.</title>
        <authorList>
            <person name="Wang Y."/>
            <person name="Ye J."/>
            <person name="Ju F."/>
            <person name="Liu L."/>
            <person name="Boyd J.A."/>
            <person name="Deng Y."/>
            <person name="Parks D.H."/>
            <person name="Jiang X."/>
            <person name="Yin X."/>
            <person name="Woodcroft B.J."/>
            <person name="Tyson G.W."/>
            <person name="Hugenholtz P."/>
            <person name="Polz M.F."/>
            <person name="Zhang T."/>
        </authorList>
    </citation>
    <scope>NUCLEOTIDE SEQUENCE</scope>
    <source>
        <strain evidence="2">HKST-UBA10</strain>
    </source>
</reference>
<comment type="caution">
    <text evidence="2">The sequence shown here is derived from an EMBL/GenBank/DDBJ whole genome shotgun (WGS) entry which is preliminary data.</text>
</comment>
<gene>
    <name evidence="2" type="ORF">KC660_01010</name>
</gene>
<accession>A0A955L2Z7</accession>
<evidence type="ECO:0000256" key="1">
    <source>
        <dbReference type="SAM" id="Phobius"/>
    </source>
</evidence>
<keyword evidence="1" id="KW-0812">Transmembrane</keyword>
<reference evidence="2" key="1">
    <citation type="submission" date="2020-04" db="EMBL/GenBank/DDBJ databases">
        <authorList>
            <person name="Zhang T."/>
        </authorList>
    </citation>
    <scope>NUCLEOTIDE SEQUENCE</scope>
    <source>
        <strain evidence="2">HKST-UBA10</strain>
    </source>
</reference>
<protein>
    <submittedName>
        <fullName evidence="2">Uncharacterized protein</fullName>
    </submittedName>
</protein>
<dbReference type="AlphaFoldDB" id="A0A955L2Z7"/>
<proteinExistence type="predicted"/>
<sequence>MNQRPKINKILVLTLGIFVTGVIALSLFATHTNAQSPLIIEATKGLQSGKNEQIPVKIKIRSSIASDRFELNINAPSELKAVYQPHVFTSIEADKDYEIVYDFKPTKEGVYNVVVEGQLWQADTNYKSNDIVTFTINKDLQLEPVSEQYLSEKKQKKILGLVKTFLIIVVVLAVGTFLTKLFIEWLNKD</sequence>
<dbReference type="Proteomes" id="UP000782843">
    <property type="component" value="Unassembled WGS sequence"/>
</dbReference>
<keyword evidence="1" id="KW-1133">Transmembrane helix</keyword>
<name>A0A955L2Z7_9BACT</name>
<organism evidence="2 3">
    <name type="scientific">Candidatus Dojkabacteria bacterium</name>
    <dbReference type="NCBI Taxonomy" id="2099670"/>
    <lineage>
        <taxon>Bacteria</taxon>
        <taxon>Candidatus Dojkabacteria</taxon>
    </lineage>
</organism>
<feature type="transmembrane region" description="Helical" evidence="1">
    <location>
        <begin position="158"/>
        <end position="183"/>
    </location>
</feature>
<evidence type="ECO:0000313" key="2">
    <source>
        <dbReference type="EMBL" id="MCA9381968.1"/>
    </source>
</evidence>
<evidence type="ECO:0000313" key="3">
    <source>
        <dbReference type="Proteomes" id="UP000782843"/>
    </source>
</evidence>